<keyword evidence="6 11" id="KW-0472">Membrane</keyword>
<dbReference type="CDD" id="cd11386">
    <property type="entry name" value="MCP_signal"/>
    <property type="match status" value="1"/>
</dbReference>
<keyword evidence="5 11" id="KW-1133">Transmembrane helix</keyword>
<dbReference type="Proteomes" id="UP001519308">
    <property type="component" value="Unassembled WGS sequence"/>
</dbReference>
<feature type="transmembrane region" description="Helical" evidence="11">
    <location>
        <begin position="15"/>
        <end position="36"/>
    </location>
</feature>
<keyword evidence="15" id="KW-1185">Reference proteome</keyword>
<dbReference type="Pfam" id="PF00672">
    <property type="entry name" value="HAMP"/>
    <property type="match status" value="1"/>
</dbReference>
<dbReference type="SUPFAM" id="SSF103190">
    <property type="entry name" value="Sensory domain-like"/>
    <property type="match status" value="1"/>
</dbReference>
<evidence type="ECO:0000256" key="2">
    <source>
        <dbReference type="ARBA" id="ARBA00022475"/>
    </source>
</evidence>
<dbReference type="CDD" id="cd12912">
    <property type="entry name" value="PDC2_MCP_like"/>
    <property type="match status" value="1"/>
</dbReference>
<feature type="domain" description="HAMP" evidence="13">
    <location>
        <begin position="314"/>
        <end position="366"/>
    </location>
</feature>
<evidence type="ECO:0000256" key="5">
    <source>
        <dbReference type="ARBA" id="ARBA00022989"/>
    </source>
</evidence>
<dbReference type="PANTHER" id="PTHR32089">
    <property type="entry name" value="METHYL-ACCEPTING CHEMOTAXIS PROTEIN MCPB"/>
    <property type="match status" value="1"/>
</dbReference>
<dbReference type="Gene3D" id="3.30.450.20">
    <property type="entry name" value="PAS domain"/>
    <property type="match status" value="2"/>
</dbReference>
<evidence type="ECO:0000256" key="4">
    <source>
        <dbReference type="ARBA" id="ARBA00022692"/>
    </source>
</evidence>
<dbReference type="RefSeq" id="WP_021285158.1">
    <property type="nucleotide sequence ID" value="NZ_JAGGLL010000023.1"/>
</dbReference>
<accession>A0ABS4K5N2</accession>
<evidence type="ECO:0000256" key="6">
    <source>
        <dbReference type="ARBA" id="ARBA00023136"/>
    </source>
</evidence>
<keyword evidence="4 11" id="KW-0812">Transmembrane</keyword>
<dbReference type="CDD" id="cd06225">
    <property type="entry name" value="HAMP"/>
    <property type="match status" value="1"/>
</dbReference>
<dbReference type="SMART" id="SM00304">
    <property type="entry name" value="HAMP"/>
    <property type="match status" value="1"/>
</dbReference>
<dbReference type="Gene3D" id="1.10.287.950">
    <property type="entry name" value="Methyl-accepting chemotaxis protein"/>
    <property type="match status" value="1"/>
</dbReference>
<evidence type="ECO:0000313" key="14">
    <source>
        <dbReference type="EMBL" id="MBP2023079.1"/>
    </source>
</evidence>
<dbReference type="InterPro" id="IPR033479">
    <property type="entry name" value="dCache_1"/>
</dbReference>
<dbReference type="SMART" id="SM00283">
    <property type="entry name" value="MA"/>
    <property type="match status" value="1"/>
</dbReference>
<evidence type="ECO:0000259" key="13">
    <source>
        <dbReference type="PROSITE" id="PS50885"/>
    </source>
</evidence>
<evidence type="ECO:0000256" key="1">
    <source>
        <dbReference type="ARBA" id="ARBA00004651"/>
    </source>
</evidence>
<comment type="subcellular location">
    <subcellularLocation>
        <location evidence="1">Cell membrane</location>
        <topology evidence="1">Multi-pass membrane protein</topology>
    </subcellularLocation>
</comment>
<comment type="caution">
    <text evidence="14">The sequence shown here is derived from an EMBL/GenBank/DDBJ whole genome shotgun (WGS) entry which is preliminary data.</text>
</comment>
<dbReference type="PANTHER" id="PTHR32089:SF112">
    <property type="entry name" value="LYSOZYME-LIKE PROTEIN-RELATED"/>
    <property type="match status" value="1"/>
</dbReference>
<keyword evidence="2" id="KW-1003">Cell membrane</keyword>
<name>A0ABS4K5N2_9CLOT</name>
<evidence type="ECO:0000256" key="8">
    <source>
        <dbReference type="ARBA" id="ARBA00029447"/>
    </source>
</evidence>
<evidence type="ECO:0000259" key="12">
    <source>
        <dbReference type="PROSITE" id="PS50111"/>
    </source>
</evidence>
<comment type="similarity">
    <text evidence="8">Belongs to the methyl-accepting chemotaxis (MCP) protein family.</text>
</comment>
<reference evidence="14 15" key="1">
    <citation type="submission" date="2021-03" db="EMBL/GenBank/DDBJ databases">
        <title>Genomic Encyclopedia of Type Strains, Phase IV (KMG-IV): sequencing the most valuable type-strain genomes for metagenomic binning, comparative biology and taxonomic classification.</title>
        <authorList>
            <person name="Goeker M."/>
        </authorList>
    </citation>
    <scope>NUCLEOTIDE SEQUENCE [LARGE SCALE GENOMIC DNA]</scope>
    <source>
        <strain evidence="14 15">DSM 28650</strain>
    </source>
</reference>
<evidence type="ECO:0000313" key="15">
    <source>
        <dbReference type="Proteomes" id="UP001519308"/>
    </source>
</evidence>
<evidence type="ECO:0000256" key="7">
    <source>
        <dbReference type="ARBA" id="ARBA00023224"/>
    </source>
</evidence>
<keyword evidence="3" id="KW-0145">Chemotaxis</keyword>
<dbReference type="PROSITE" id="PS50111">
    <property type="entry name" value="CHEMOTAXIS_TRANSDUC_2"/>
    <property type="match status" value="1"/>
</dbReference>
<sequence>MKKIKVKSGGLKFKLISVITVLILLPLAILGVTSFLKSSAIMEEALKGSNMEAVQQVQQSILYYKNQYDNSALQMSKDSNIQQIKANPNNIELMMKTFKAYSESHKEVEAIYLGTTDKKFYRYPEKKMADDYDPTARPWYKQAVEKKSVIWTEPYKAASSGKLVVSVGIPVYNTFNNDEFIGVVGIDISLEALSNNINDIKVGEKGYVVLLDNSLNVMTHKNQELIGKPLEQKEVEEAIKNNKEGYKEYDLKEDNRLVRKIATYNKVKDLGWTVIATTYTDEITRETSKMLYNTLVIGVVSLIAAMVISIIFASGITKPINALLTSITKMKEGDFTAKCNIKTKDEIGELGEGFNKMLDEISNLIYKIQDISKNLGTSASGLASVAEETSASAQSVTNAVEEIAIGASQEALETEKVANLTLTLSEKLNNLQYNTNAMLDSTEDVININKDAVQVVEELMGNNKLNEDAINNIEDAIVELNDRSKEISNIINTIASIAQQTNLLALNASIEAARAGEAGKGFAVVAEEIRKLADGSNNAAKEINSIIVDIQNQSNNTVSKMKEVKDMSEAQTLSVDKVNTSFEYIYKSTETIADSIKQLSESINMINEDKESIVESMQNISAITEEAAASSEEVTASMHEQISAIQNVSLTAEELTGTAEQLNGEIAKFKVTKS</sequence>
<dbReference type="EMBL" id="JAGGLL010000023">
    <property type="protein sequence ID" value="MBP2023079.1"/>
    <property type="molecule type" value="Genomic_DNA"/>
</dbReference>
<keyword evidence="10" id="KW-0175">Coiled coil</keyword>
<feature type="coiled-coil region" evidence="10">
    <location>
        <begin position="463"/>
        <end position="490"/>
    </location>
</feature>
<evidence type="ECO:0000256" key="10">
    <source>
        <dbReference type="SAM" id="Coils"/>
    </source>
</evidence>
<keyword evidence="7 9" id="KW-0807">Transducer</keyword>
<organism evidence="14 15">
    <name type="scientific">Clostridium punense</name>
    <dbReference type="NCBI Taxonomy" id="1054297"/>
    <lineage>
        <taxon>Bacteria</taxon>
        <taxon>Bacillati</taxon>
        <taxon>Bacillota</taxon>
        <taxon>Clostridia</taxon>
        <taxon>Eubacteriales</taxon>
        <taxon>Clostridiaceae</taxon>
        <taxon>Clostridium</taxon>
    </lineage>
</organism>
<dbReference type="SUPFAM" id="SSF58104">
    <property type="entry name" value="Methyl-accepting chemotaxis protein (MCP) signaling domain"/>
    <property type="match status" value="1"/>
</dbReference>
<proteinExistence type="inferred from homology"/>
<dbReference type="InterPro" id="IPR003660">
    <property type="entry name" value="HAMP_dom"/>
</dbReference>
<gene>
    <name evidence="14" type="ORF">J2Z44_002913</name>
</gene>
<evidence type="ECO:0000256" key="9">
    <source>
        <dbReference type="PROSITE-ProRule" id="PRU00284"/>
    </source>
</evidence>
<dbReference type="Pfam" id="PF02743">
    <property type="entry name" value="dCache_1"/>
    <property type="match status" value="1"/>
</dbReference>
<dbReference type="Gene3D" id="1.10.8.500">
    <property type="entry name" value="HAMP domain in histidine kinase"/>
    <property type="match status" value="1"/>
</dbReference>
<evidence type="ECO:0000256" key="11">
    <source>
        <dbReference type="SAM" id="Phobius"/>
    </source>
</evidence>
<evidence type="ECO:0000256" key="3">
    <source>
        <dbReference type="ARBA" id="ARBA00022500"/>
    </source>
</evidence>
<feature type="domain" description="Methyl-accepting transducer" evidence="12">
    <location>
        <begin position="385"/>
        <end position="635"/>
    </location>
</feature>
<dbReference type="InterPro" id="IPR029151">
    <property type="entry name" value="Sensor-like_sf"/>
</dbReference>
<feature type="transmembrane region" description="Helical" evidence="11">
    <location>
        <begin position="295"/>
        <end position="316"/>
    </location>
</feature>
<dbReference type="InterPro" id="IPR004089">
    <property type="entry name" value="MCPsignal_dom"/>
</dbReference>
<dbReference type="Pfam" id="PF00015">
    <property type="entry name" value="MCPsignal"/>
    <property type="match status" value="1"/>
</dbReference>
<dbReference type="CDD" id="cd12913">
    <property type="entry name" value="PDC1_MCP_like"/>
    <property type="match status" value="1"/>
</dbReference>
<dbReference type="PROSITE" id="PS50885">
    <property type="entry name" value="HAMP"/>
    <property type="match status" value="1"/>
</dbReference>
<protein>
    <submittedName>
        <fullName evidence="14">Methyl-accepting chemotaxis protein</fullName>
    </submittedName>
</protein>